<evidence type="ECO:0000313" key="5">
    <source>
        <dbReference type="Proteomes" id="UP000286681"/>
    </source>
</evidence>
<keyword evidence="4" id="KW-1185">Reference proteome</keyword>
<evidence type="ECO:0000313" key="3">
    <source>
        <dbReference type="EMBL" id="RSV07967.1"/>
    </source>
</evidence>
<organism evidence="2 4">
    <name type="scientific">Sphingomonas koreensis</name>
    <dbReference type="NCBI Taxonomy" id="93064"/>
    <lineage>
        <taxon>Bacteria</taxon>
        <taxon>Pseudomonadati</taxon>
        <taxon>Pseudomonadota</taxon>
        <taxon>Alphaproteobacteria</taxon>
        <taxon>Sphingomonadales</taxon>
        <taxon>Sphingomonadaceae</taxon>
        <taxon>Sphingomonas</taxon>
    </lineage>
</organism>
<protein>
    <recommendedName>
        <fullName evidence="6">HNH endonuclease</fullName>
    </recommendedName>
</protein>
<feature type="region of interest" description="Disordered" evidence="1">
    <location>
        <begin position="1"/>
        <end position="30"/>
    </location>
</feature>
<accession>A0A1L6J8W1</accession>
<dbReference type="STRING" id="93064.BRX40_05710"/>
<evidence type="ECO:0000256" key="1">
    <source>
        <dbReference type="SAM" id="MobiDB-lite"/>
    </source>
</evidence>
<dbReference type="EMBL" id="CP018820">
    <property type="protein sequence ID" value="APR52000.1"/>
    <property type="molecule type" value="Genomic_DNA"/>
</dbReference>
<evidence type="ECO:0000313" key="2">
    <source>
        <dbReference type="EMBL" id="APR52000.1"/>
    </source>
</evidence>
<dbReference type="Proteomes" id="UP000185161">
    <property type="component" value="Chromosome"/>
</dbReference>
<gene>
    <name evidence="2" type="ORF">BRX40_05710</name>
    <name evidence="3" type="ORF">CA257_00300</name>
</gene>
<evidence type="ECO:0000313" key="4">
    <source>
        <dbReference type="Proteomes" id="UP000185161"/>
    </source>
</evidence>
<name>A0A1L6J8W1_9SPHN</name>
<proteinExistence type="predicted"/>
<sequence length="131" mass="14806">MPTKPKTLRPRGQPKAGQYERDRGSAASRGYDRRWQAARDAHLSAHPLCAYCELEKRVTAATLVDHLYPHRRFANVFWRIEWWVSSCEPCHSGFKQRIEGQGRRALDALARLLGRTPLGGGGVESRPPSGR</sequence>
<dbReference type="KEGG" id="skr:BRX40_05710"/>
<reference evidence="4" key="2">
    <citation type="submission" date="2016-12" db="EMBL/GenBank/DDBJ databases">
        <title>Whole genome sequencing of Sphingomonas sp. ABOJV.</title>
        <authorList>
            <person name="Conlan S."/>
            <person name="Thomas P.J."/>
            <person name="Mullikin J."/>
            <person name="Palmore T.N."/>
            <person name="Frank K.M."/>
            <person name="Segre J.A."/>
        </authorList>
    </citation>
    <scope>NUCLEOTIDE SEQUENCE [LARGE SCALE GENOMIC DNA]</scope>
    <source>
        <strain evidence="4">ABOJV</strain>
    </source>
</reference>
<dbReference type="EMBL" id="QQWO01000001">
    <property type="protein sequence ID" value="RSV07967.1"/>
    <property type="molecule type" value="Genomic_DNA"/>
</dbReference>
<reference evidence="2" key="1">
    <citation type="submission" date="2016-12" db="EMBL/GenBank/DDBJ databases">
        <title>Whole genome sequencing of Sphingomonas koreensis.</title>
        <authorList>
            <person name="Conlan S."/>
            <person name="Thomas P.J."/>
            <person name="Mullikin J."/>
            <person name="Palmore T.N."/>
            <person name="Frank K.M."/>
            <person name="Segre J.A."/>
        </authorList>
    </citation>
    <scope>NUCLEOTIDE SEQUENCE</scope>
    <source>
        <strain evidence="2">ABOJV</strain>
    </source>
</reference>
<feature type="compositionally biased region" description="Basic and acidic residues" evidence="1">
    <location>
        <begin position="18"/>
        <end position="30"/>
    </location>
</feature>
<dbReference type="Proteomes" id="UP000286681">
    <property type="component" value="Unassembled WGS sequence"/>
</dbReference>
<evidence type="ECO:0008006" key="6">
    <source>
        <dbReference type="Google" id="ProtNLM"/>
    </source>
</evidence>
<reference evidence="3 5" key="3">
    <citation type="submission" date="2018-07" db="EMBL/GenBank/DDBJ databases">
        <title>Genomic and Epidemiologic Investigation of an Indolent Hospital Outbreak.</title>
        <authorList>
            <person name="Johnson R.C."/>
            <person name="Deming C."/>
            <person name="Conlan S."/>
            <person name="Zellmer C.J."/>
            <person name="Michelin A.V."/>
            <person name="Lee-Lin S."/>
            <person name="Thomas P.J."/>
            <person name="Park M."/>
            <person name="Weingarten R.A."/>
            <person name="Less J."/>
            <person name="Dekker J.P."/>
            <person name="Frank K.M."/>
            <person name="Musser K.A."/>
            <person name="Mcquiston J.R."/>
            <person name="Henderson D.K."/>
            <person name="Lau A.F."/>
            <person name="Palmore T.N."/>
            <person name="Segre J.A."/>
        </authorList>
    </citation>
    <scope>NUCLEOTIDE SEQUENCE [LARGE SCALE GENOMIC DNA]</scope>
    <source>
        <strain evidence="3 5">SK-NIH.Env10_0317</strain>
    </source>
</reference>
<dbReference type="AlphaFoldDB" id="A0A1L6J8W1"/>